<reference evidence="2 3" key="1">
    <citation type="submission" date="2021-06" db="EMBL/GenBank/DDBJ databases">
        <authorList>
            <person name="Kallberg Y."/>
            <person name="Tangrot J."/>
            <person name="Rosling A."/>
        </authorList>
    </citation>
    <scope>NUCLEOTIDE SEQUENCE [LARGE SCALE GENOMIC DNA]</scope>
    <source>
        <strain evidence="2 3">120-4 pot B 10/14</strain>
    </source>
</reference>
<dbReference type="PANTHER" id="PTHR47160">
    <property type="entry name" value="PUTATIVE-RELATED"/>
    <property type="match status" value="1"/>
</dbReference>
<name>A0ABN7VYG6_GIGMA</name>
<dbReference type="Proteomes" id="UP000789901">
    <property type="component" value="Unassembled WGS sequence"/>
</dbReference>
<gene>
    <name evidence="2" type="ORF">GMARGA_LOCUS24384</name>
</gene>
<proteinExistence type="predicted"/>
<dbReference type="EMBL" id="CAJVQB010025652">
    <property type="protein sequence ID" value="CAG8806858.1"/>
    <property type="molecule type" value="Genomic_DNA"/>
</dbReference>
<feature type="domain" description="MULE transposase" evidence="1">
    <location>
        <begin position="75"/>
        <end position="175"/>
    </location>
</feature>
<sequence length="273" mass="32245">YLPSPNAIHQTIQRIRHLDLSMEPLSLEDLIIPDHIKRTLSGLDFLIHDSTVERNGILIFTTVDNIRHLNRSTFWVMDGTFQTVPNMFRQLCTIHRCVGRSKNSRVLPLVFCLMTSKLEEFYRRLFEELIDFGEEHNINLDPYIVLTNFEAAAINSVQLEFDDVQGKSCYFHFSQYIYRKVQAYGLASRYELKTHIPAKAEHVIRWFEETFIYDRKEQNRVELDIKAILRSAPRPPQRRHNIEHEQCIQTVFNDYGNKTIMEYLRGIAHNLAF</sequence>
<dbReference type="InterPro" id="IPR018289">
    <property type="entry name" value="MULE_transposase_dom"/>
</dbReference>
<dbReference type="PANTHER" id="PTHR47160:SF10">
    <property type="entry name" value="MULE TRANSPOSASE DOMAIN-CONTAINING PROTEIN"/>
    <property type="match status" value="1"/>
</dbReference>
<accession>A0ABN7VYG6</accession>
<keyword evidence="3" id="KW-1185">Reference proteome</keyword>
<comment type="caution">
    <text evidence="2">The sequence shown here is derived from an EMBL/GenBank/DDBJ whole genome shotgun (WGS) entry which is preliminary data.</text>
</comment>
<feature type="non-terminal residue" evidence="2">
    <location>
        <position position="1"/>
    </location>
</feature>
<organism evidence="2 3">
    <name type="scientific">Gigaspora margarita</name>
    <dbReference type="NCBI Taxonomy" id="4874"/>
    <lineage>
        <taxon>Eukaryota</taxon>
        <taxon>Fungi</taxon>
        <taxon>Fungi incertae sedis</taxon>
        <taxon>Mucoromycota</taxon>
        <taxon>Glomeromycotina</taxon>
        <taxon>Glomeromycetes</taxon>
        <taxon>Diversisporales</taxon>
        <taxon>Gigasporaceae</taxon>
        <taxon>Gigaspora</taxon>
    </lineage>
</organism>
<evidence type="ECO:0000259" key="1">
    <source>
        <dbReference type="Pfam" id="PF10551"/>
    </source>
</evidence>
<protein>
    <submittedName>
        <fullName evidence="2">39023_t:CDS:1</fullName>
    </submittedName>
</protein>
<dbReference type="Pfam" id="PF10551">
    <property type="entry name" value="MULE"/>
    <property type="match status" value="1"/>
</dbReference>
<evidence type="ECO:0000313" key="2">
    <source>
        <dbReference type="EMBL" id="CAG8806858.1"/>
    </source>
</evidence>
<evidence type="ECO:0000313" key="3">
    <source>
        <dbReference type="Proteomes" id="UP000789901"/>
    </source>
</evidence>